<protein>
    <submittedName>
        <fullName evidence="1">Uncharacterized protein</fullName>
    </submittedName>
</protein>
<proteinExistence type="predicted"/>
<dbReference type="GO" id="GO:0004748">
    <property type="term" value="F:ribonucleoside-diphosphate reductase activity, thioredoxin disulfide as acceptor"/>
    <property type="evidence" value="ECO:0007669"/>
    <property type="project" value="TreeGrafter"/>
</dbReference>
<keyword evidence="2" id="KW-1185">Reference proteome</keyword>
<accession>A0A9P0A8R4</accession>
<dbReference type="GO" id="GO:0005829">
    <property type="term" value="C:cytosol"/>
    <property type="evidence" value="ECO:0007669"/>
    <property type="project" value="TreeGrafter"/>
</dbReference>
<evidence type="ECO:0000313" key="1">
    <source>
        <dbReference type="EMBL" id="CAH0385682.1"/>
    </source>
</evidence>
<reference evidence="1" key="1">
    <citation type="submission" date="2021-12" db="EMBL/GenBank/DDBJ databases">
        <authorList>
            <person name="King R."/>
        </authorList>
    </citation>
    <scope>NUCLEOTIDE SEQUENCE</scope>
</reference>
<organism evidence="1 2">
    <name type="scientific">Bemisia tabaci</name>
    <name type="common">Sweetpotato whitefly</name>
    <name type="synonym">Aleurodes tabaci</name>
    <dbReference type="NCBI Taxonomy" id="7038"/>
    <lineage>
        <taxon>Eukaryota</taxon>
        <taxon>Metazoa</taxon>
        <taxon>Ecdysozoa</taxon>
        <taxon>Arthropoda</taxon>
        <taxon>Hexapoda</taxon>
        <taxon>Insecta</taxon>
        <taxon>Pterygota</taxon>
        <taxon>Neoptera</taxon>
        <taxon>Paraneoptera</taxon>
        <taxon>Hemiptera</taxon>
        <taxon>Sternorrhyncha</taxon>
        <taxon>Aleyrodoidea</taxon>
        <taxon>Aleyrodidae</taxon>
        <taxon>Aleyrodinae</taxon>
        <taxon>Bemisia</taxon>
    </lineage>
</organism>
<dbReference type="PANTHER" id="PTHR23409">
    <property type="entry name" value="RIBONUCLEOSIDE-DIPHOSPHATE REDUCTASE SMALL CHAIN"/>
    <property type="match status" value="1"/>
</dbReference>
<dbReference type="AlphaFoldDB" id="A0A9P0A8R4"/>
<dbReference type="EMBL" id="OU963863">
    <property type="protein sequence ID" value="CAH0385682.1"/>
    <property type="molecule type" value="Genomic_DNA"/>
</dbReference>
<dbReference type="Proteomes" id="UP001152759">
    <property type="component" value="Chromosome 2"/>
</dbReference>
<dbReference type="PANTHER" id="PTHR23409:SF21">
    <property type="entry name" value="CAPSID PROTEIN"/>
    <property type="match status" value="1"/>
</dbReference>
<gene>
    <name evidence="1" type="ORF">BEMITA_LOCUS4882</name>
</gene>
<name>A0A9P0A8R4_BEMTA</name>
<dbReference type="InterPro" id="IPR000358">
    <property type="entry name" value="RNR_small_fam"/>
</dbReference>
<sequence>MASEARSDCDSCCSFCCMDPRAITVDVYLNQKIVSSASYAYPYRAYLENLLSYGPGAKNSHLTSILWYKDQAGNMEVEGNSGLTKRRGFCQRSKTVEMMGRIHCDIFSQDKMLLNNVDLKLRFVRSRDDFCLLGQDGYKVKVIEANLFARRVRVSPSVLLSHAQGLEKTNAKYPITRADVKTNTIPAGVRSASLDNVVSGQLPTRIIMGMVLNTAFNGGIEKNPFNFQTFNLNYASFHTDGQQIPGVVLTPNFDAHEYVRTFHSLFSGTGIHYSDSGNEINREEFKAGYSLIALDFTPDLEAHIKTHWSLVRHGSLRIELRFSDALAEATTVITYAEFDNVIEIDKSRNVITDYSA</sequence>
<evidence type="ECO:0000313" key="2">
    <source>
        <dbReference type="Proteomes" id="UP001152759"/>
    </source>
</evidence>
<dbReference type="GO" id="GO:0009263">
    <property type="term" value="P:deoxyribonucleotide biosynthetic process"/>
    <property type="evidence" value="ECO:0007669"/>
    <property type="project" value="InterPro"/>
</dbReference>